<gene>
    <name evidence="2" type="ORF">BEMITA_LOCUS6571</name>
</gene>
<feature type="domain" description="Mutator-like transposase" evidence="1">
    <location>
        <begin position="1"/>
        <end position="139"/>
    </location>
</feature>
<organism evidence="2 3">
    <name type="scientific">Bemisia tabaci</name>
    <name type="common">Sweetpotato whitefly</name>
    <name type="synonym">Aleurodes tabaci</name>
    <dbReference type="NCBI Taxonomy" id="7038"/>
    <lineage>
        <taxon>Eukaryota</taxon>
        <taxon>Metazoa</taxon>
        <taxon>Ecdysozoa</taxon>
        <taxon>Arthropoda</taxon>
        <taxon>Hexapoda</taxon>
        <taxon>Insecta</taxon>
        <taxon>Pterygota</taxon>
        <taxon>Neoptera</taxon>
        <taxon>Paraneoptera</taxon>
        <taxon>Hemiptera</taxon>
        <taxon>Sternorrhyncha</taxon>
        <taxon>Aleyrodoidea</taxon>
        <taxon>Aleyrodidae</taxon>
        <taxon>Aleyrodinae</taxon>
        <taxon>Bemisia</taxon>
    </lineage>
</organism>
<dbReference type="AlphaFoldDB" id="A0A9P0F173"/>
<evidence type="ECO:0000313" key="2">
    <source>
        <dbReference type="EMBL" id="CAH0387568.1"/>
    </source>
</evidence>
<dbReference type="EMBL" id="OU963864">
    <property type="protein sequence ID" value="CAH0387568.1"/>
    <property type="molecule type" value="Genomic_DNA"/>
</dbReference>
<accession>A0A9P0F173</accession>
<name>A0A9P0F173_BEMTA</name>
<dbReference type="InterPro" id="IPR049012">
    <property type="entry name" value="Mutator_transp_dom"/>
</dbReference>
<evidence type="ECO:0000313" key="3">
    <source>
        <dbReference type="Proteomes" id="UP001152759"/>
    </source>
</evidence>
<sequence length="255" mass="29450">MEADIIVQGFLESEKLHGIRYKKLIGDGDSSVLKQLVERCPYGRQIFKVECVNHLLKNRTIDLYELQTKWSKSKEKVPGEDNRNYEKEFLKDNRIKQIGKTVRSVVEDLSESNEDANSKSAIIRNLGAHCTGDHTKCRMEYCPKSGQRQNTYNLSTAFLFELSDIIGRPTEHTSSITEYQTTNLCESLMSLISKYTGAKQVFYGRRSSYTYRVHGAGLNFNNGLHWRSKMHRFRYEESPPSLLKQMDNKRGKICC</sequence>
<keyword evidence="3" id="KW-1185">Reference proteome</keyword>
<reference evidence="2" key="1">
    <citation type="submission" date="2021-12" db="EMBL/GenBank/DDBJ databases">
        <authorList>
            <person name="King R."/>
        </authorList>
    </citation>
    <scope>NUCLEOTIDE SEQUENCE</scope>
</reference>
<proteinExistence type="predicted"/>
<evidence type="ECO:0000259" key="1">
    <source>
        <dbReference type="Pfam" id="PF20700"/>
    </source>
</evidence>
<protein>
    <recommendedName>
        <fullName evidence="1">Mutator-like transposase domain-containing protein</fullName>
    </recommendedName>
</protein>
<dbReference type="Pfam" id="PF20700">
    <property type="entry name" value="Mutator"/>
    <property type="match status" value="1"/>
</dbReference>
<dbReference type="Proteomes" id="UP001152759">
    <property type="component" value="Chromosome 3"/>
</dbReference>